<evidence type="ECO:0000256" key="2">
    <source>
        <dbReference type="ARBA" id="ARBA00022737"/>
    </source>
</evidence>
<evidence type="ECO:0000256" key="1">
    <source>
        <dbReference type="ARBA" id="ARBA00022679"/>
    </source>
</evidence>
<dbReference type="InterPro" id="IPR036873">
    <property type="entry name" value="Rhodanese-like_dom_sf"/>
</dbReference>
<dbReference type="SUPFAM" id="SSF52821">
    <property type="entry name" value="Rhodanese/Cell cycle control phosphatase"/>
    <property type="match status" value="2"/>
</dbReference>
<dbReference type="InterPro" id="IPR001763">
    <property type="entry name" value="Rhodanese-like_dom"/>
</dbReference>
<protein>
    <submittedName>
        <fullName evidence="4">Thiosulfate/3-mercaptopyruvate sulfurtransferase</fullName>
    </submittedName>
</protein>
<dbReference type="CDD" id="cd01448">
    <property type="entry name" value="TST_Repeat_1"/>
    <property type="match status" value="1"/>
</dbReference>
<evidence type="ECO:0000259" key="3">
    <source>
        <dbReference type="PROSITE" id="PS50206"/>
    </source>
</evidence>
<dbReference type="EMBL" id="QPJY01000017">
    <property type="protein sequence ID" value="RCX23916.1"/>
    <property type="molecule type" value="Genomic_DNA"/>
</dbReference>
<dbReference type="GO" id="GO:0004792">
    <property type="term" value="F:thiosulfate-cyanide sulfurtransferase activity"/>
    <property type="evidence" value="ECO:0007669"/>
    <property type="project" value="TreeGrafter"/>
</dbReference>
<dbReference type="PANTHER" id="PTHR11364">
    <property type="entry name" value="THIOSULFATE SULFERTANSFERASE"/>
    <property type="match status" value="1"/>
</dbReference>
<keyword evidence="5" id="KW-1185">Reference proteome</keyword>
<accession>A0A369BTL1</accession>
<dbReference type="PANTHER" id="PTHR11364:SF27">
    <property type="entry name" value="SULFURTRANSFERASE"/>
    <property type="match status" value="1"/>
</dbReference>
<evidence type="ECO:0000313" key="5">
    <source>
        <dbReference type="Proteomes" id="UP000252707"/>
    </source>
</evidence>
<keyword evidence="4" id="KW-0670">Pyruvate</keyword>
<keyword evidence="2" id="KW-0677">Repeat</keyword>
<organism evidence="4 5">
    <name type="scientific">Thioalbus denitrificans</name>
    <dbReference type="NCBI Taxonomy" id="547122"/>
    <lineage>
        <taxon>Bacteria</taxon>
        <taxon>Pseudomonadati</taxon>
        <taxon>Pseudomonadota</taxon>
        <taxon>Gammaproteobacteria</taxon>
        <taxon>Chromatiales</taxon>
        <taxon>Ectothiorhodospiraceae</taxon>
        <taxon>Thioalbus</taxon>
    </lineage>
</organism>
<comment type="caution">
    <text evidence="4">The sequence shown here is derived from an EMBL/GenBank/DDBJ whole genome shotgun (WGS) entry which is preliminary data.</text>
</comment>
<sequence>MPFEHLVDSRTLAAHLDEPGWILFDCRFSLADAGLGRRLYQQGHIPGARYAHLDEDLSSPPTPDTGRHPLPDPQALAARLGAWGVEAGSQVVVYDDAGGGFAVRLWWLLRWLGHRSVAVLDGGLPAWLAEGRPLTVTVPAPEPRRFEAHPDRQAWVGTAELAAALGTGRYALVDARAAERYRGEMEPIDPVAGHVPGALNIPFAGNLDANGHFLPPGRLAERFRARLGGLPPAQVVHSCGSGVNACHNLLAMELAGLTGSLLYPGSWSEWIRDPGRPVATGSESG</sequence>
<dbReference type="RefSeq" id="WP_114281278.1">
    <property type="nucleotide sequence ID" value="NZ_QPJY01000017.1"/>
</dbReference>
<dbReference type="PROSITE" id="PS50206">
    <property type="entry name" value="RHODANESE_3"/>
    <property type="match status" value="2"/>
</dbReference>
<name>A0A369BTL1_9GAMM</name>
<dbReference type="Gene3D" id="3.40.250.10">
    <property type="entry name" value="Rhodanese-like domain"/>
    <property type="match status" value="2"/>
</dbReference>
<keyword evidence="1 4" id="KW-0808">Transferase</keyword>
<reference evidence="4 5" key="1">
    <citation type="submission" date="2018-07" db="EMBL/GenBank/DDBJ databases">
        <title>Genomic Encyclopedia of Type Strains, Phase IV (KMG-IV): sequencing the most valuable type-strain genomes for metagenomic binning, comparative biology and taxonomic classification.</title>
        <authorList>
            <person name="Goeker M."/>
        </authorList>
    </citation>
    <scope>NUCLEOTIDE SEQUENCE [LARGE SCALE GENOMIC DNA]</scope>
    <source>
        <strain evidence="4 5">DSM 26407</strain>
    </source>
</reference>
<dbReference type="OrthoDB" id="9781034at2"/>
<dbReference type="Proteomes" id="UP000252707">
    <property type="component" value="Unassembled WGS sequence"/>
</dbReference>
<proteinExistence type="predicted"/>
<feature type="domain" description="Rhodanese" evidence="3">
    <location>
        <begin position="166"/>
        <end position="279"/>
    </location>
</feature>
<dbReference type="InterPro" id="IPR045078">
    <property type="entry name" value="TST/MPST-like"/>
</dbReference>
<dbReference type="CDD" id="cd01449">
    <property type="entry name" value="TST_Repeat_2"/>
    <property type="match status" value="1"/>
</dbReference>
<dbReference type="AlphaFoldDB" id="A0A369BTL1"/>
<gene>
    <name evidence="4" type="ORF">DFQ59_11742</name>
</gene>
<dbReference type="FunFam" id="3.40.250.10:FF:000035">
    <property type="entry name" value="Thiosulfate sulfurtransferase"/>
    <property type="match status" value="1"/>
</dbReference>
<dbReference type="Pfam" id="PF00581">
    <property type="entry name" value="Rhodanese"/>
    <property type="match status" value="2"/>
</dbReference>
<dbReference type="SMART" id="SM00450">
    <property type="entry name" value="RHOD"/>
    <property type="match status" value="2"/>
</dbReference>
<evidence type="ECO:0000313" key="4">
    <source>
        <dbReference type="EMBL" id="RCX23916.1"/>
    </source>
</evidence>
<feature type="domain" description="Rhodanese" evidence="3">
    <location>
        <begin position="17"/>
        <end position="136"/>
    </location>
</feature>